<evidence type="ECO:0000313" key="3">
    <source>
        <dbReference type="Proteomes" id="UP001151752"/>
    </source>
</evidence>
<evidence type="ECO:0000313" key="2">
    <source>
        <dbReference type="EMBL" id="KAJ6709758.1"/>
    </source>
</evidence>
<proteinExistence type="predicted"/>
<reference evidence="2" key="1">
    <citation type="submission" date="2022-11" db="EMBL/GenBank/DDBJ databases">
        <authorList>
            <person name="Hyden B.L."/>
            <person name="Feng K."/>
            <person name="Yates T."/>
            <person name="Jawdy S."/>
            <person name="Smart L.B."/>
            <person name="Muchero W."/>
        </authorList>
    </citation>
    <scope>NUCLEOTIDE SEQUENCE</scope>
    <source>
        <tissue evidence="2">Shoot tip</tissue>
    </source>
</reference>
<dbReference type="AlphaFoldDB" id="A0A9Q0TDR8"/>
<reference evidence="2" key="2">
    <citation type="journal article" date="2023" name="Int. J. Mol. Sci.">
        <title>De Novo Assembly and Annotation of 11 Diverse Shrub Willow (Salix) Genomes Reveals Novel Gene Organization in Sex-Linked Regions.</title>
        <authorList>
            <person name="Hyden B."/>
            <person name="Feng K."/>
            <person name="Yates T.B."/>
            <person name="Jawdy S."/>
            <person name="Cereghino C."/>
            <person name="Smart L.B."/>
            <person name="Muchero W."/>
        </authorList>
    </citation>
    <scope>NUCLEOTIDE SEQUENCE</scope>
    <source>
        <tissue evidence="2">Shoot tip</tissue>
    </source>
</reference>
<keyword evidence="3" id="KW-1185">Reference proteome</keyword>
<organism evidence="2 3">
    <name type="scientific">Salix koriyanagi</name>
    <dbReference type="NCBI Taxonomy" id="2511006"/>
    <lineage>
        <taxon>Eukaryota</taxon>
        <taxon>Viridiplantae</taxon>
        <taxon>Streptophyta</taxon>
        <taxon>Embryophyta</taxon>
        <taxon>Tracheophyta</taxon>
        <taxon>Spermatophyta</taxon>
        <taxon>Magnoliopsida</taxon>
        <taxon>eudicotyledons</taxon>
        <taxon>Gunneridae</taxon>
        <taxon>Pentapetalae</taxon>
        <taxon>rosids</taxon>
        <taxon>fabids</taxon>
        <taxon>Malpighiales</taxon>
        <taxon>Salicaceae</taxon>
        <taxon>Saliceae</taxon>
        <taxon>Salix</taxon>
    </lineage>
</organism>
<gene>
    <name evidence="2" type="ORF">OIU74_010792</name>
</gene>
<protein>
    <submittedName>
        <fullName evidence="2">Uncharacterized protein</fullName>
    </submittedName>
</protein>
<name>A0A9Q0TDR8_9ROSI</name>
<feature type="region of interest" description="Disordered" evidence="1">
    <location>
        <begin position="48"/>
        <end position="77"/>
    </location>
</feature>
<dbReference type="EMBL" id="JAPFFM010000015">
    <property type="protein sequence ID" value="KAJ6709758.1"/>
    <property type="molecule type" value="Genomic_DNA"/>
</dbReference>
<accession>A0A9Q0TDR8</accession>
<sequence length="77" mass="8745">MVAVTKWFLQELRGHEDRPATNDLRRQPAIGWLTSEKNSNRKLVRTADNGSVIGRARKKSKDGKQNVKCRTSILKLA</sequence>
<evidence type="ECO:0000256" key="1">
    <source>
        <dbReference type="SAM" id="MobiDB-lite"/>
    </source>
</evidence>
<comment type="caution">
    <text evidence="2">The sequence shown here is derived from an EMBL/GenBank/DDBJ whole genome shotgun (WGS) entry which is preliminary data.</text>
</comment>
<dbReference type="Proteomes" id="UP001151752">
    <property type="component" value="Chromosome 2"/>
</dbReference>